<dbReference type="RefSeq" id="WP_073164671.1">
    <property type="nucleotide sequence ID" value="NZ_FQUW01000015.1"/>
</dbReference>
<proteinExistence type="predicted"/>
<dbReference type="PANTHER" id="PTHR33514">
    <property type="entry name" value="PROTEIN ABCI12, CHLOROPLASTIC"/>
    <property type="match status" value="1"/>
</dbReference>
<accession>A0A1M4Z0N4</accession>
<dbReference type="Proteomes" id="UP000184196">
    <property type="component" value="Unassembled WGS sequence"/>
</dbReference>
<evidence type="ECO:0000313" key="6">
    <source>
        <dbReference type="EMBL" id="SHF11604.1"/>
    </source>
</evidence>
<sequence>MQGNITLGFYVPGQSFIHRLDPRTKILACLAMTMAVLFCNHPAGFAALSLVTLLALGLARVTPQLLLGILRPFGIFLVLALLLQLLFTPGRPLMMLGPLQLTREGVHFGFQLLWRLVLLIISGSLLTLTTSPLMITAALEDLLKPFRRVGVPVFELAMMMSIALRFVPTLLEEAQQIIRAQQSRGAAFTRGRLVQRVQGLVTLLVPLFASAFRRADELATAMEIRCYRPGANRTRMHQLRFHCRDYAVLAGTGVLFLIVLVMRWWG</sequence>
<keyword evidence="2 5" id="KW-0812">Transmembrane</keyword>
<feature type="transmembrane region" description="Helical" evidence="5">
    <location>
        <begin position="65"/>
        <end position="87"/>
    </location>
</feature>
<keyword evidence="4 5" id="KW-0472">Membrane</keyword>
<organism evidence="6 7">
    <name type="scientific">Desulfofundulus australicus DSM 11792</name>
    <dbReference type="NCBI Taxonomy" id="1121425"/>
    <lineage>
        <taxon>Bacteria</taxon>
        <taxon>Bacillati</taxon>
        <taxon>Bacillota</taxon>
        <taxon>Clostridia</taxon>
        <taxon>Eubacteriales</taxon>
        <taxon>Peptococcaceae</taxon>
        <taxon>Desulfofundulus</taxon>
    </lineage>
</organism>
<gene>
    <name evidence="6" type="ORF">SAMN02745218_01491</name>
</gene>
<protein>
    <submittedName>
        <fullName evidence="6">Energy-coupling factor transport system permease protein</fullName>
    </submittedName>
</protein>
<feature type="transmembrane region" description="Helical" evidence="5">
    <location>
        <begin position="246"/>
        <end position="265"/>
    </location>
</feature>
<dbReference type="OrthoDB" id="8075495at2"/>
<dbReference type="Pfam" id="PF02361">
    <property type="entry name" value="CbiQ"/>
    <property type="match status" value="1"/>
</dbReference>
<keyword evidence="7" id="KW-1185">Reference proteome</keyword>
<dbReference type="GO" id="GO:0005886">
    <property type="term" value="C:plasma membrane"/>
    <property type="evidence" value="ECO:0007669"/>
    <property type="project" value="UniProtKB-ARBA"/>
</dbReference>
<evidence type="ECO:0000256" key="5">
    <source>
        <dbReference type="SAM" id="Phobius"/>
    </source>
</evidence>
<feature type="transmembrane region" description="Helical" evidence="5">
    <location>
        <begin position="108"/>
        <end position="129"/>
    </location>
</feature>
<evidence type="ECO:0000256" key="3">
    <source>
        <dbReference type="ARBA" id="ARBA00022989"/>
    </source>
</evidence>
<name>A0A1M4Z0N4_9FIRM</name>
<dbReference type="PANTHER" id="PTHR33514:SF13">
    <property type="entry name" value="PROTEIN ABCI12, CHLOROPLASTIC"/>
    <property type="match status" value="1"/>
</dbReference>
<evidence type="ECO:0000256" key="4">
    <source>
        <dbReference type="ARBA" id="ARBA00023136"/>
    </source>
</evidence>
<evidence type="ECO:0000313" key="7">
    <source>
        <dbReference type="Proteomes" id="UP000184196"/>
    </source>
</evidence>
<comment type="subcellular location">
    <subcellularLocation>
        <location evidence="1">Membrane</location>
        <topology evidence="1">Multi-pass membrane protein</topology>
    </subcellularLocation>
</comment>
<reference evidence="7" key="1">
    <citation type="submission" date="2016-11" db="EMBL/GenBank/DDBJ databases">
        <authorList>
            <person name="Varghese N."/>
            <person name="Submissions S."/>
        </authorList>
    </citation>
    <scope>NUCLEOTIDE SEQUENCE [LARGE SCALE GENOMIC DNA]</scope>
    <source>
        <strain evidence="7">DSM 11792</strain>
    </source>
</reference>
<dbReference type="AlphaFoldDB" id="A0A1M4Z0N4"/>
<dbReference type="EMBL" id="FQUW01000015">
    <property type="protein sequence ID" value="SHF11604.1"/>
    <property type="molecule type" value="Genomic_DNA"/>
</dbReference>
<keyword evidence="3 5" id="KW-1133">Transmembrane helix</keyword>
<evidence type="ECO:0000256" key="2">
    <source>
        <dbReference type="ARBA" id="ARBA00022692"/>
    </source>
</evidence>
<evidence type="ECO:0000256" key="1">
    <source>
        <dbReference type="ARBA" id="ARBA00004141"/>
    </source>
</evidence>
<feature type="transmembrane region" description="Helical" evidence="5">
    <location>
        <begin position="26"/>
        <end position="59"/>
    </location>
</feature>
<dbReference type="InterPro" id="IPR003339">
    <property type="entry name" value="ABC/ECF_trnsptr_transmembrane"/>
</dbReference>
<dbReference type="CDD" id="cd16914">
    <property type="entry name" value="EcfT"/>
    <property type="match status" value="1"/>
</dbReference>